<dbReference type="Gene3D" id="3.40.50.10490">
    <property type="entry name" value="Glucose-6-phosphate isomerase like protein, domain 1"/>
    <property type="match status" value="1"/>
</dbReference>
<proteinExistence type="predicted"/>
<dbReference type="GO" id="GO:0097367">
    <property type="term" value="F:carbohydrate derivative binding"/>
    <property type="evidence" value="ECO:0007669"/>
    <property type="project" value="InterPro"/>
</dbReference>
<dbReference type="GO" id="GO:1901135">
    <property type="term" value="P:carbohydrate derivative metabolic process"/>
    <property type="evidence" value="ECO:0007669"/>
    <property type="project" value="InterPro"/>
</dbReference>
<name>A0A6B8RMK4_9BACL</name>
<sequence length="110" mass="12675">MEIEMELSMLIHRSGGMNCFKRLGFNFTYDNDVRKRTKDMDQNHNLEGLIPYLLNASNVHWGDVLFIGSVSGKSVFPIHLAIHARELGNNKSCGQLHNEAEFRRYEETGY</sequence>
<organism evidence="2 3">
    <name type="scientific">Paenibacillus psychroresistens</name>
    <dbReference type="NCBI Taxonomy" id="1778678"/>
    <lineage>
        <taxon>Bacteria</taxon>
        <taxon>Bacillati</taxon>
        <taxon>Bacillota</taxon>
        <taxon>Bacilli</taxon>
        <taxon>Bacillales</taxon>
        <taxon>Paenibacillaceae</taxon>
        <taxon>Paenibacillus</taxon>
    </lineage>
</organism>
<dbReference type="EMBL" id="CP034235">
    <property type="protein sequence ID" value="QGQ97520.1"/>
    <property type="molecule type" value="Genomic_DNA"/>
</dbReference>
<evidence type="ECO:0000259" key="1">
    <source>
        <dbReference type="Pfam" id="PF13580"/>
    </source>
</evidence>
<reference evidence="3" key="1">
    <citation type="submission" date="2018-11" db="EMBL/GenBank/DDBJ databases">
        <title>Complete genome sequence of Paenibacillus sp. ML311-T8.</title>
        <authorList>
            <person name="Nam Y.-D."/>
            <person name="Kang J."/>
            <person name="Chung W.-H."/>
            <person name="Park Y.S."/>
        </authorList>
    </citation>
    <scope>NUCLEOTIDE SEQUENCE [LARGE SCALE GENOMIC DNA]</scope>
    <source>
        <strain evidence="3">ML311-T8</strain>
    </source>
</reference>
<dbReference type="Proteomes" id="UP000426246">
    <property type="component" value="Chromosome"/>
</dbReference>
<evidence type="ECO:0000313" key="3">
    <source>
        <dbReference type="Proteomes" id="UP000426246"/>
    </source>
</evidence>
<dbReference type="InterPro" id="IPR001347">
    <property type="entry name" value="SIS_dom"/>
</dbReference>
<dbReference type="AlphaFoldDB" id="A0A6B8RMK4"/>
<keyword evidence="3" id="KW-1185">Reference proteome</keyword>
<evidence type="ECO:0000313" key="2">
    <source>
        <dbReference type="EMBL" id="QGQ97520.1"/>
    </source>
</evidence>
<dbReference type="RefSeq" id="WP_155702625.1">
    <property type="nucleotide sequence ID" value="NZ_CP034235.1"/>
</dbReference>
<gene>
    <name evidence="2" type="ORF">EHS13_22835</name>
</gene>
<protein>
    <submittedName>
        <fullName evidence="2">SIS domain-containing protein</fullName>
    </submittedName>
</protein>
<accession>A0A6B8RMK4</accession>
<dbReference type="KEGG" id="ppsc:EHS13_22835"/>
<feature type="domain" description="SIS" evidence="1">
    <location>
        <begin position="10"/>
        <end position="88"/>
    </location>
</feature>
<dbReference type="Pfam" id="PF13580">
    <property type="entry name" value="SIS_2"/>
    <property type="match status" value="1"/>
</dbReference>